<dbReference type="AlphaFoldDB" id="A0A3S4ZX51"/>
<accession>A0A3S4ZX51</accession>
<gene>
    <name evidence="2" type="ORF">PXEA_LOCUS7607</name>
</gene>
<comment type="caution">
    <text evidence="2">The sequence shown here is derived from an EMBL/GenBank/DDBJ whole genome shotgun (WGS) entry which is preliminary data.</text>
</comment>
<proteinExistence type="predicted"/>
<evidence type="ECO:0000313" key="3">
    <source>
        <dbReference type="Proteomes" id="UP000784294"/>
    </source>
</evidence>
<evidence type="ECO:0000256" key="1">
    <source>
        <dbReference type="SAM" id="MobiDB-lite"/>
    </source>
</evidence>
<keyword evidence="3" id="KW-1185">Reference proteome</keyword>
<name>A0A3S4ZX51_9PLAT</name>
<organism evidence="2 3">
    <name type="scientific">Protopolystoma xenopodis</name>
    <dbReference type="NCBI Taxonomy" id="117903"/>
    <lineage>
        <taxon>Eukaryota</taxon>
        <taxon>Metazoa</taxon>
        <taxon>Spiralia</taxon>
        <taxon>Lophotrochozoa</taxon>
        <taxon>Platyhelminthes</taxon>
        <taxon>Monogenea</taxon>
        <taxon>Polyopisthocotylea</taxon>
        <taxon>Polystomatidea</taxon>
        <taxon>Polystomatidae</taxon>
        <taxon>Protopolystoma</taxon>
    </lineage>
</organism>
<dbReference type="EMBL" id="CAAALY010020200">
    <property type="protein sequence ID" value="VEL14167.1"/>
    <property type="molecule type" value="Genomic_DNA"/>
</dbReference>
<sequence length="137" mass="14706">MLVFLSSKLNLATSRVDFQVIRVPQILEPHMLSSNVTVGQPVTLLCKVLANGNLRLAFEFSPTGGRLDGTGFRATSSSSKEKTGSALASHPGDTGTRSSASDALLWRPVDQSGNGITLQETTERNNVKSLFLKIMSK</sequence>
<reference evidence="2" key="1">
    <citation type="submission" date="2018-11" db="EMBL/GenBank/DDBJ databases">
        <authorList>
            <consortium name="Pathogen Informatics"/>
        </authorList>
    </citation>
    <scope>NUCLEOTIDE SEQUENCE</scope>
</reference>
<dbReference type="Proteomes" id="UP000784294">
    <property type="component" value="Unassembled WGS sequence"/>
</dbReference>
<evidence type="ECO:0008006" key="4">
    <source>
        <dbReference type="Google" id="ProtNLM"/>
    </source>
</evidence>
<feature type="region of interest" description="Disordered" evidence="1">
    <location>
        <begin position="65"/>
        <end position="102"/>
    </location>
</feature>
<evidence type="ECO:0000313" key="2">
    <source>
        <dbReference type="EMBL" id="VEL14167.1"/>
    </source>
</evidence>
<protein>
    <recommendedName>
        <fullName evidence="4">Ig-like domain-containing protein</fullName>
    </recommendedName>
</protein>